<proteinExistence type="predicted"/>
<gene>
    <name evidence="3" type="ORF">GCM10009765_62410</name>
</gene>
<dbReference type="InterPro" id="IPR029046">
    <property type="entry name" value="LolA/LolB/LppX"/>
</dbReference>
<accession>A0ABN2IGP4</accession>
<feature type="region of interest" description="Disordered" evidence="1">
    <location>
        <begin position="154"/>
        <end position="179"/>
    </location>
</feature>
<keyword evidence="2" id="KW-0812">Transmembrane</keyword>
<dbReference type="SUPFAM" id="SSF89392">
    <property type="entry name" value="Prokaryotic lipoproteins and lipoprotein localization factors"/>
    <property type="match status" value="1"/>
</dbReference>
<keyword evidence="2" id="KW-1133">Transmembrane helix</keyword>
<dbReference type="RefSeq" id="WP_344313838.1">
    <property type="nucleotide sequence ID" value="NZ_BAAANY010000030.1"/>
</dbReference>
<dbReference type="Gene3D" id="2.50.20.10">
    <property type="entry name" value="Lipoprotein localisation LolA/LolB/LppX"/>
    <property type="match status" value="1"/>
</dbReference>
<keyword evidence="3" id="KW-0449">Lipoprotein</keyword>
<evidence type="ECO:0000313" key="4">
    <source>
        <dbReference type="Proteomes" id="UP001500618"/>
    </source>
</evidence>
<keyword evidence="2" id="KW-0472">Membrane</keyword>
<evidence type="ECO:0000313" key="3">
    <source>
        <dbReference type="EMBL" id="GAA1704770.1"/>
    </source>
</evidence>
<keyword evidence="4" id="KW-1185">Reference proteome</keyword>
<dbReference type="Proteomes" id="UP001500618">
    <property type="component" value="Unassembled WGS sequence"/>
</dbReference>
<dbReference type="PANTHER" id="PTHR37507:SF2">
    <property type="entry name" value="SPORULATION PROTEIN YDCC"/>
    <property type="match status" value="1"/>
</dbReference>
<evidence type="ECO:0000256" key="1">
    <source>
        <dbReference type="SAM" id="MobiDB-lite"/>
    </source>
</evidence>
<dbReference type="InterPro" id="IPR052944">
    <property type="entry name" value="Sporulation_related"/>
</dbReference>
<feature type="compositionally biased region" description="Polar residues" evidence="1">
    <location>
        <begin position="165"/>
        <end position="179"/>
    </location>
</feature>
<comment type="caution">
    <text evidence="3">The sequence shown here is derived from an EMBL/GenBank/DDBJ whole genome shotgun (WGS) entry which is preliminary data.</text>
</comment>
<dbReference type="PANTHER" id="PTHR37507">
    <property type="entry name" value="SPORULATION PROTEIN YDCC"/>
    <property type="match status" value="1"/>
</dbReference>
<evidence type="ECO:0000256" key="2">
    <source>
        <dbReference type="SAM" id="Phobius"/>
    </source>
</evidence>
<protein>
    <submittedName>
        <fullName evidence="3">Outer membrane lipoprotein carrier protein LolA</fullName>
    </submittedName>
</protein>
<reference evidence="3 4" key="1">
    <citation type="journal article" date="2019" name="Int. J. Syst. Evol. Microbiol.">
        <title>The Global Catalogue of Microorganisms (GCM) 10K type strain sequencing project: providing services to taxonomists for standard genome sequencing and annotation.</title>
        <authorList>
            <consortium name="The Broad Institute Genomics Platform"/>
            <consortium name="The Broad Institute Genome Sequencing Center for Infectious Disease"/>
            <person name="Wu L."/>
            <person name="Ma J."/>
        </authorList>
    </citation>
    <scope>NUCLEOTIDE SEQUENCE [LARGE SCALE GENOMIC DNA]</scope>
    <source>
        <strain evidence="3 4">JCM 14718</strain>
    </source>
</reference>
<name>A0ABN2IGP4_9ACTN</name>
<feature type="transmembrane region" description="Helical" evidence="2">
    <location>
        <begin position="20"/>
        <end position="43"/>
    </location>
</feature>
<organism evidence="3 4">
    <name type="scientific">Fodinicola feengrottensis</name>
    <dbReference type="NCBI Taxonomy" id="435914"/>
    <lineage>
        <taxon>Bacteria</taxon>
        <taxon>Bacillati</taxon>
        <taxon>Actinomycetota</taxon>
        <taxon>Actinomycetes</taxon>
        <taxon>Mycobacteriales</taxon>
        <taxon>Fodinicola</taxon>
    </lineage>
</organism>
<sequence>MSAEDQETGSENPPGRRKHVLRWAVPAGIVALALAVPSAGAMLQAAPEPSLPAMSAQQLLAAIQTAKVNGLSGTVVQTADLGLPSLPGLTGTGAPSTGSSSLLSMVSGSHTLRVWYASPDKGRVALLGQLGESDIVYNNHDLWTWSSSDHTATHRVVQAPARKSGTPSAGNESGLASGTPQELAAQLLKAVGPTTTVSTTGNTTVAGRKVYELLLQPKDTRSLVGQVRLAVDGETKLPLQVEVFASGAGTPAIKVGFTQVSFSTPTADNFKFAPPPGVKVTEDKASAPDPKKLAQTHKPQLDGVRPNVVGQGWTSVLVAKLPANALSPNSSAQPDAKKPGGGASINPMELLSSLPRVSGTWGSGRLFSSALVSALITDDGRVLVGSVQPSLLYAAAGQK</sequence>
<dbReference type="EMBL" id="BAAANY010000030">
    <property type="protein sequence ID" value="GAA1704770.1"/>
    <property type="molecule type" value="Genomic_DNA"/>
</dbReference>